<evidence type="ECO:0000259" key="2">
    <source>
        <dbReference type="Pfam" id="PF15813"/>
    </source>
</evidence>
<evidence type="ECO:0000313" key="3">
    <source>
        <dbReference type="EMBL" id="KAJ8279494.1"/>
    </source>
</evidence>
<feature type="compositionally biased region" description="Polar residues" evidence="1">
    <location>
        <begin position="389"/>
        <end position="398"/>
    </location>
</feature>
<dbReference type="AlphaFoldDB" id="A0A9Q1DSU7"/>
<feature type="region of interest" description="Disordered" evidence="1">
    <location>
        <begin position="478"/>
        <end position="509"/>
    </location>
</feature>
<comment type="caution">
    <text evidence="3">The sequence shown here is derived from an EMBL/GenBank/DDBJ whole genome shotgun (WGS) entry which is preliminary data.</text>
</comment>
<feature type="compositionally biased region" description="Low complexity" evidence="1">
    <location>
        <begin position="318"/>
        <end position="330"/>
    </location>
</feature>
<accession>A0A9Q1DSU7</accession>
<organism evidence="3 4">
    <name type="scientific">Conger conger</name>
    <name type="common">Conger eel</name>
    <name type="synonym">Muraena conger</name>
    <dbReference type="NCBI Taxonomy" id="82655"/>
    <lineage>
        <taxon>Eukaryota</taxon>
        <taxon>Metazoa</taxon>
        <taxon>Chordata</taxon>
        <taxon>Craniata</taxon>
        <taxon>Vertebrata</taxon>
        <taxon>Euteleostomi</taxon>
        <taxon>Actinopterygii</taxon>
        <taxon>Neopterygii</taxon>
        <taxon>Teleostei</taxon>
        <taxon>Anguilliformes</taxon>
        <taxon>Congridae</taxon>
        <taxon>Conger</taxon>
    </lineage>
</organism>
<protein>
    <recommendedName>
        <fullName evidence="2">DUF4708 domain-containing protein</fullName>
    </recommendedName>
</protein>
<dbReference type="InterPro" id="IPR031643">
    <property type="entry name" value="DUF4708"/>
</dbReference>
<dbReference type="EMBL" id="JAFJMO010000004">
    <property type="protein sequence ID" value="KAJ8279494.1"/>
    <property type="molecule type" value="Genomic_DNA"/>
</dbReference>
<evidence type="ECO:0000313" key="4">
    <source>
        <dbReference type="Proteomes" id="UP001152803"/>
    </source>
</evidence>
<keyword evidence="4" id="KW-1185">Reference proteome</keyword>
<feature type="region of interest" description="Disordered" evidence="1">
    <location>
        <begin position="318"/>
        <end position="410"/>
    </location>
</feature>
<dbReference type="PANTHER" id="PTHR28495">
    <property type="entry name" value="HYPOTHETICAL PROTEIN LOC100359752"/>
    <property type="match status" value="1"/>
</dbReference>
<dbReference type="OrthoDB" id="6285995at2759"/>
<reference evidence="3" key="1">
    <citation type="journal article" date="2023" name="Science">
        <title>Genome structures resolve the early diversification of teleost fishes.</title>
        <authorList>
            <person name="Parey E."/>
            <person name="Louis A."/>
            <person name="Montfort J."/>
            <person name="Bouchez O."/>
            <person name="Roques C."/>
            <person name="Iampietro C."/>
            <person name="Lluch J."/>
            <person name="Castinel A."/>
            <person name="Donnadieu C."/>
            <person name="Desvignes T."/>
            <person name="Floi Bucao C."/>
            <person name="Jouanno E."/>
            <person name="Wen M."/>
            <person name="Mejri S."/>
            <person name="Dirks R."/>
            <person name="Jansen H."/>
            <person name="Henkel C."/>
            <person name="Chen W.J."/>
            <person name="Zahm M."/>
            <person name="Cabau C."/>
            <person name="Klopp C."/>
            <person name="Thompson A.W."/>
            <person name="Robinson-Rechavi M."/>
            <person name="Braasch I."/>
            <person name="Lecointre G."/>
            <person name="Bobe J."/>
            <person name="Postlethwait J.H."/>
            <person name="Berthelot C."/>
            <person name="Roest Crollius H."/>
            <person name="Guiguen Y."/>
        </authorList>
    </citation>
    <scope>NUCLEOTIDE SEQUENCE</scope>
    <source>
        <strain evidence="3">Concon-B</strain>
    </source>
</reference>
<name>A0A9Q1DSU7_CONCO</name>
<proteinExistence type="predicted"/>
<evidence type="ECO:0000256" key="1">
    <source>
        <dbReference type="SAM" id="MobiDB-lite"/>
    </source>
</evidence>
<sequence length="597" mass="65673">MSQKEEQNLFFLNLPDLRKLCCVTLSLPCGCDVGELRNTQVKSCRELLSLYPDILASPALETFGEITVIMAITFFKTGIIQAYTQRHGLQMGVPQRVLPITLQVCLSYTLTVKLAPNWNKVGQFLVAGMDFLSCSGKLNAVAMQLSVSESQLCLSVEANTVRLPPATLEDFDIAPNEMRRFHNSREAVINSFSLPSNWCYILPSMKRGQIISISHQMPTECPFQSYADIRKHWSSLYGYRLPRVDEQDVTYCSVYFKLVGERLFTYPLCCIRALPIQRFPRIDLQGALSSFLLDLRPNLQSVCGFTIRMTSKPCYPTTSLTTTSSQGSCSKPVNLKSRSSSRPVLTQLPPSLPRNAPFGGAAEGRCPSQPGGRSISHQYSGGEAEAPLTDTTPKNGPDSTSASAFTPTPAPAHRIVPIFRNKALERHVNVTKILAERRQQRREEGLHHLLGSDRPAPGPAFSSKRKADACLGVGQSLPGPASHPRVGSPSCLQGHNSVGVGRDHEPRGTVPQFPAMKTEIPAAIPSSAGGDWFQSKPKKPKVSVVEVDVEHYARSHQLSKINAATLQAWLRGRGVPVRSKDRKEELVAKVMHCLSEL</sequence>
<dbReference type="PANTHER" id="PTHR28495:SF1">
    <property type="entry name" value="GENE, 17266-RELATED"/>
    <property type="match status" value="1"/>
</dbReference>
<feature type="domain" description="DUF4708" evidence="2">
    <location>
        <begin position="7"/>
        <end position="280"/>
    </location>
</feature>
<gene>
    <name evidence="3" type="ORF">COCON_G00065600</name>
</gene>
<dbReference type="Pfam" id="PF15813">
    <property type="entry name" value="DUF4708"/>
    <property type="match status" value="1"/>
</dbReference>
<dbReference type="Proteomes" id="UP001152803">
    <property type="component" value="Unassembled WGS sequence"/>
</dbReference>